<accession>A0AAJ0BU51</accession>
<dbReference type="RefSeq" id="XP_060280479.1">
    <property type="nucleotide sequence ID" value="XM_060428762.1"/>
</dbReference>
<dbReference type="PANTHER" id="PTHR12265">
    <property type="entry name" value="TRANSMEMBRANE PROTEIN 53"/>
    <property type="match status" value="1"/>
</dbReference>
<dbReference type="Proteomes" id="UP001244011">
    <property type="component" value="Unassembled WGS sequence"/>
</dbReference>
<keyword evidence="3" id="KW-1185">Reference proteome</keyword>
<sequence>MAMITKLSPFVSFYEPAETPAQNSAGAVTPKLIVVASWMDARDPHVAKYIARYQALYPTSKVLIVKFIFKQMLFESTVTKAMQPAVSYLRSQLDSGYLSVSPSRPEILVHLFSNGGIASTKALFNSYRRQTGHAFPIHATVYDSCPGQYSYAATQDAVMAGVPKGIRRWIVGFLVHLLNAYVWIIIRLGRPDRLAANSKFHNDPEENRETNRAYIYGAKDVMVDWRHVEIHAKQAEARGFVVRKELFQDGLHVAHVRSDETRYWKIVTETWERARLGV</sequence>
<keyword evidence="1" id="KW-1133">Transmembrane helix</keyword>
<evidence type="ECO:0008006" key="4">
    <source>
        <dbReference type="Google" id="ProtNLM"/>
    </source>
</evidence>
<comment type="caution">
    <text evidence="2">The sequence shown here is derived from an EMBL/GenBank/DDBJ whole genome shotgun (WGS) entry which is preliminary data.</text>
</comment>
<protein>
    <recommendedName>
        <fullName evidence="4">Indole-diterpene biosynthesis protein PaxU</fullName>
    </recommendedName>
</protein>
<dbReference type="PANTHER" id="PTHR12265:SF40">
    <property type="entry name" value="DUF829-DOMAIN-CONTAINING PROTEIN"/>
    <property type="match status" value="1"/>
</dbReference>
<reference evidence="2" key="1">
    <citation type="submission" date="2023-06" db="EMBL/GenBank/DDBJ databases">
        <title>Genome-scale phylogeny and comparative genomics of the fungal order Sordariales.</title>
        <authorList>
            <consortium name="Lawrence Berkeley National Laboratory"/>
            <person name="Hensen N."/>
            <person name="Bonometti L."/>
            <person name="Westerberg I."/>
            <person name="Brannstrom I.O."/>
            <person name="Guillou S."/>
            <person name="Cros-Aarteil S."/>
            <person name="Calhoun S."/>
            <person name="Haridas S."/>
            <person name="Kuo A."/>
            <person name="Mondo S."/>
            <person name="Pangilinan J."/>
            <person name="Riley R."/>
            <person name="Labutti K."/>
            <person name="Andreopoulos B."/>
            <person name="Lipzen A."/>
            <person name="Chen C."/>
            <person name="Yanf M."/>
            <person name="Daum C."/>
            <person name="Ng V."/>
            <person name="Clum A."/>
            <person name="Steindorff A."/>
            <person name="Ohm R."/>
            <person name="Martin F."/>
            <person name="Silar P."/>
            <person name="Natvig D."/>
            <person name="Lalanne C."/>
            <person name="Gautier V."/>
            <person name="Ament-Velasquez S.L."/>
            <person name="Kruys A."/>
            <person name="Hutchinson M.I."/>
            <person name="Powell A.J."/>
            <person name="Barry K."/>
            <person name="Miller A.N."/>
            <person name="Grigoriev I.V."/>
            <person name="Debuchy R."/>
            <person name="Gladieux P."/>
            <person name="Thoren M.H."/>
            <person name="Johannesson H."/>
        </authorList>
    </citation>
    <scope>NUCLEOTIDE SEQUENCE</scope>
    <source>
        <strain evidence="2">8032-3</strain>
    </source>
</reference>
<dbReference type="InterPro" id="IPR008547">
    <property type="entry name" value="DUF829_TMEM53"/>
</dbReference>
<dbReference type="AlphaFoldDB" id="A0AAJ0BU51"/>
<evidence type="ECO:0000313" key="2">
    <source>
        <dbReference type="EMBL" id="KAK1764266.1"/>
    </source>
</evidence>
<feature type="transmembrane region" description="Helical" evidence="1">
    <location>
        <begin position="169"/>
        <end position="189"/>
    </location>
</feature>
<organism evidence="2 3">
    <name type="scientific">Phialemonium atrogriseum</name>
    <dbReference type="NCBI Taxonomy" id="1093897"/>
    <lineage>
        <taxon>Eukaryota</taxon>
        <taxon>Fungi</taxon>
        <taxon>Dikarya</taxon>
        <taxon>Ascomycota</taxon>
        <taxon>Pezizomycotina</taxon>
        <taxon>Sordariomycetes</taxon>
        <taxon>Sordariomycetidae</taxon>
        <taxon>Cephalothecales</taxon>
        <taxon>Cephalothecaceae</taxon>
        <taxon>Phialemonium</taxon>
    </lineage>
</organism>
<name>A0AAJ0BU51_9PEZI</name>
<evidence type="ECO:0000256" key="1">
    <source>
        <dbReference type="SAM" id="Phobius"/>
    </source>
</evidence>
<keyword evidence="1" id="KW-0472">Membrane</keyword>
<dbReference type="Pfam" id="PF05705">
    <property type="entry name" value="DUF829"/>
    <property type="match status" value="1"/>
</dbReference>
<keyword evidence="1" id="KW-0812">Transmembrane</keyword>
<dbReference type="GeneID" id="85311949"/>
<dbReference type="EMBL" id="MU839021">
    <property type="protein sequence ID" value="KAK1764266.1"/>
    <property type="molecule type" value="Genomic_DNA"/>
</dbReference>
<evidence type="ECO:0000313" key="3">
    <source>
        <dbReference type="Proteomes" id="UP001244011"/>
    </source>
</evidence>
<gene>
    <name evidence="2" type="ORF">QBC33DRAFT_547638</name>
</gene>
<proteinExistence type="predicted"/>